<dbReference type="STRING" id="1561998.A0A1I7UZM1"/>
<dbReference type="AlphaFoldDB" id="A0A1I7UZM1"/>
<evidence type="ECO:0000313" key="2">
    <source>
        <dbReference type="Proteomes" id="UP000095282"/>
    </source>
</evidence>
<protein>
    <submittedName>
        <fullName evidence="3">MATH domain-containing protein</fullName>
    </submittedName>
</protein>
<dbReference type="eggNOG" id="ENOG502RT7T">
    <property type="taxonomic scope" value="Eukaryota"/>
</dbReference>
<dbReference type="Proteomes" id="UP000095282">
    <property type="component" value="Unplaced"/>
</dbReference>
<feature type="domain" description="MATH" evidence="1">
    <location>
        <begin position="27"/>
        <end position="123"/>
    </location>
</feature>
<dbReference type="PANTHER" id="PTHR22743:SF165">
    <property type="entry name" value="BTB AND MATH DOMAIN CONTAINING-RELATED"/>
    <property type="match status" value="1"/>
</dbReference>
<dbReference type="WBParaSite" id="Csp11.Scaffold630.g20931.t1">
    <property type="protein sequence ID" value="Csp11.Scaffold630.g20931.t1"/>
    <property type="gene ID" value="Csp11.Scaffold630.g20931"/>
</dbReference>
<evidence type="ECO:0000313" key="3">
    <source>
        <dbReference type="WBParaSite" id="Csp11.Scaffold630.g20931.t1"/>
    </source>
</evidence>
<organism evidence="2 3">
    <name type="scientific">Caenorhabditis tropicalis</name>
    <dbReference type="NCBI Taxonomy" id="1561998"/>
    <lineage>
        <taxon>Eukaryota</taxon>
        <taxon>Metazoa</taxon>
        <taxon>Ecdysozoa</taxon>
        <taxon>Nematoda</taxon>
        <taxon>Chromadorea</taxon>
        <taxon>Rhabditida</taxon>
        <taxon>Rhabditina</taxon>
        <taxon>Rhabditomorpha</taxon>
        <taxon>Rhabditoidea</taxon>
        <taxon>Rhabditidae</taxon>
        <taxon>Peloderinae</taxon>
        <taxon>Caenorhabditis</taxon>
    </lineage>
</organism>
<reference evidence="3" key="1">
    <citation type="submission" date="2016-11" db="UniProtKB">
        <authorList>
            <consortium name="WormBaseParasite"/>
        </authorList>
    </citation>
    <scope>IDENTIFICATION</scope>
</reference>
<dbReference type="InterPro" id="IPR002083">
    <property type="entry name" value="MATH/TRAF_dom"/>
</dbReference>
<evidence type="ECO:0000259" key="1">
    <source>
        <dbReference type="Pfam" id="PF00917"/>
    </source>
</evidence>
<dbReference type="Pfam" id="PF00917">
    <property type="entry name" value="MATH"/>
    <property type="match status" value="1"/>
</dbReference>
<dbReference type="PANTHER" id="PTHR22743">
    <property type="entry name" value="MEPRIN/TRAF-LIKE MATH FAMILY-C.ELEGANS"/>
    <property type="match status" value="1"/>
</dbReference>
<accession>A0A1I7UZM1</accession>
<sequence length="254" mass="29711">MMSNKKEFVITKKFENVFGGDDIESQNRGGDEHFGVSWRIRIFPQGLNFCIDLDCFVDPCFIKWWMEAEIEWKLLSDSGGWKRAGKDRYKIKKNENPRINFDWRRHGDCFSMDSLIVECHVEIIEMKGFDRRSLRRFDQSAAADFSDIVIVVQSEKFYVCKHVNDTVASILSLAEKFETPTVLEQCERYLIIETEMDKLKELELAIEYKLDELKWNCLSELDSIEEILNVLPEDLSQLSPAVMAEILKKILSLM</sequence>
<name>A0A1I7UZM1_9PELO</name>
<dbReference type="InterPro" id="IPR052664">
    <property type="entry name" value="BTB-MATH_domain_protein"/>
</dbReference>
<keyword evidence="2" id="KW-1185">Reference proteome</keyword>
<dbReference type="CDD" id="cd00121">
    <property type="entry name" value="MATH"/>
    <property type="match status" value="1"/>
</dbReference>
<proteinExistence type="predicted"/>